<dbReference type="GO" id="GO:0022857">
    <property type="term" value="F:transmembrane transporter activity"/>
    <property type="evidence" value="ECO:0007669"/>
    <property type="project" value="InterPro"/>
</dbReference>
<evidence type="ECO:0000256" key="1">
    <source>
        <dbReference type="ARBA" id="ARBA00004651"/>
    </source>
</evidence>
<dbReference type="SUPFAM" id="SSF103473">
    <property type="entry name" value="MFS general substrate transporter"/>
    <property type="match status" value="1"/>
</dbReference>
<feature type="transmembrane region" description="Helical" evidence="7">
    <location>
        <begin position="156"/>
        <end position="178"/>
    </location>
</feature>
<feature type="transmembrane region" description="Helical" evidence="7">
    <location>
        <begin position="199"/>
        <end position="222"/>
    </location>
</feature>
<gene>
    <name evidence="9" type="ORF">SAMN05216225_101068</name>
</gene>
<comment type="subcellular location">
    <subcellularLocation>
        <location evidence="1">Cell membrane</location>
        <topology evidence="1">Multi-pass membrane protein</topology>
    </subcellularLocation>
</comment>
<feature type="transmembrane region" description="Helical" evidence="7">
    <location>
        <begin position="128"/>
        <end position="150"/>
    </location>
</feature>
<keyword evidence="6 7" id="KW-0472">Membrane</keyword>
<dbReference type="OrthoDB" id="2727100at2"/>
<dbReference type="Proteomes" id="UP000183988">
    <property type="component" value="Unassembled WGS sequence"/>
</dbReference>
<dbReference type="STRING" id="930117.SAMN05216225_101068"/>
<keyword evidence="3" id="KW-1003">Cell membrane</keyword>
<dbReference type="PANTHER" id="PTHR43124:SF10">
    <property type="entry name" value="PURINE EFFLUX PUMP PBUE"/>
    <property type="match status" value="1"/>
</dbReference>
<feature type="transmembrane region" description="Helical" evidence="7">
    <location>
        <begin position="70"/>
        <end position="87"/>
    </location>
</feature>
<evidence type="ECO:0000256" key="5">
    <source>
        <dbReference type="ARBA" id="ARBA00022989"/>
    </source>
</evidence>
<evidence type="ECO:0000256" key="6">
    <source>
        <dbReference type="ARBA" id="ARBA00023136"/>
    </source>
</evidence>
<evidence type="ECO:0000313" key="10">
    <source>
        <dbReference type="Proteomes" id="UP000183988"/>
    </source>
</evidence>
<dbReference type="PANTHER" id="PTHR43124">
    <property type="entry name" value="PURINE EFFLUX PUMP PBUE"/>
    <property type="match status" value="1"/>
</dbReference>
<name>A0A1M5FWW0_9BACI</name>
<feature type="transmembrane region" description="Helical" evidence="7">
    <location>
        <begin position="93"/>
        <end position="116"/>
    </location>
</feature>
<evidence type="ECO:0000259" key="8">
    <source>
        <dbReference type="PROSITE" id="PS50850"/>
    </source>
</evidence>
<reference evidence="9 10" key="1">
    <citation type="submission" date="2016-11" db="EMBL/GenBank/DDBJ databases">
        <authorList>
            <person name="Jaros S."/>
            <person name="Januszkiewicz K."/>
            <person name="Wedrychowicz H."/>
        </authorList>
    </citation>
    <scope>NUCLEOTIDE SEQUENCE [LARGE SCALE GENOMIC DNA]</scope>
    <source>
        <strain evidence="9 10">IBRC-M 10683</strain>
    </source>
</reference>
<keyword evidence="10" id="KW-1185">Reference proteome</keyword>
<dbReference type="InterPro" id="IPR011701">
    <property type="entry name" value="MFS"/>
</dbReference>
<keyword evidence="5 7" id="KW-1133">Transmembrane helix</keyword>
<feature type="transmembrane region" description="Helical" evidence="7">
    <location>
        <begin position="291"/>
        <end position="310"/>
    </location>
</feature>
<dbReference type="Pfam" id="PF07690">
    <property type="entry name" value="MFS_1"/>
    <property type="match status" value="1"/>
</dbReference>
<keyword evidence="2" id="KW-0813">Transport</keyword>
<dbReference type="Gene3D" id="1.20.1250.20">
    <property type="entry name" value="MFS general substrate transporter like domains"/>
    <property type="match status" value="2"/>
</dbReference>
<feature type="transmembrane region" description="Helical" evidence="7">
    <location>
        <begin position="42"/>
        <end position="63"/>
    </location>
</feature>
<dbReference type="PROSITE" id="PS50850">
    <property type="entry name" value="MFS"/>
    <property type="match status" value="1"/>
</dbReference>
<evidence type="ECO:0000256" key="4">
    <source>
        <dbReference type="ARBA" id="ARBA00022692"/>
    </source>
</evidence>
<dbReference type="CDD" id="cd17324">
    <property type="entry name" value="MFS_NepI_like"/>
    <property type="match status" value="1"/>
</dbReference>
<feature type="transmembrane region" description="Helical" evidence="7">
    <location>
        <begin position="357"/>
        <end position="375"/>
    </location>
</feature>
<feature type="domain" description="Major facilitator superfamily (MFS) profile" evidence="8">
    <location>
        <begin position="4"/>
        <end position="379"/>
    </location>
</feature>
<proteinExistence type="predicted"/>
<dbReference type="GO" id="GO:0005886">
    <property type="term" value="C:plasma membrane"/>
    <property type="evidence" value="ECO:0007669"/>
    <property type="project" value="UniProtKB-SubCell"/>
</dbReference>
<evidence type="ECO:0000256" key="2">
    <source>
        <dbReference type="ARBA" id="ARBA00022448"/>
    </source>
</evidence>
<accession>A0A1M5FWW0</accession>
<dbReference type="InterPro" id="IPR036259">
    <property type="entry name" value="MFS_trans_sf"/>
</dbReference>
<feature type="transmembrane region" description="Helical" evidence="7">
    <location>
        <begin position="234"/>
        <end position="255"/>
    </location>
</feature>
<dbReference type="InterPro" id="IPR020846">
    <property type="entry name" value="MFS_dom"/>
</dbReference>
<dbReference type="RefSeq" id="WP_072889287.1">
    <property type="nucleotide sequence ID" value="NZ_FQVW01000010.1"/>
</dbReference>
<feature type="transmembrane region" description="Helical" evidence="7">
    <location>
        <begin position="7"/>
        <end position="30"/>
    </location>
</feature>
<sequence>MDKRVYLLMIISFVIGMVELIISGILDLIAEDLNVTLGQAGYLITIFSLIFAIASPILLIATAKIERKRLTLINLIIFLLGNIVTVLSPNYSILFLGRMITATSGALLIILCLVMAPTIVEPKYRGRAIGIVSMGVSGSLVLGIPIGLMLGNAFGWRAPFLFITILTVFSIIGVSLLMERVEPKPSVPIRTQLATLKSSKILFAQITTFLYIAGHTSIYAYLKPFIQSTTSLDGNWISIIYFVFGVAAVSGGGIGGTLSDRFGSNKIILVSIVIFSVTIFAIPYTTVAISLFLLGIVIWGILSWAITPAMQSYLIDASPETSDIQQSLNNSSLHFGIAFGSLLGGLIIEHGSVEQTATIGGVLVTLSLVTALISMKKHHVLQEERAVG</sequence>
<evidence type="ECO:0000313" key="9">
    <source>
        <dbReference type="EMBL" id="SHF95943.1"/>
    </source>
</evidence>
<dbReference type="EMBL" id="FQVW01000010">
    <property type="protein sequence ID" value="SHF95943.1"/>
    <property type="molecule type" value="Genomic_DNA"/>
</dbReference>
<dbReference type="InterPro" id="IPR050189">
    <property type="entry name" value="MFS_Efflux_Transporters"/>
</dbReference>
<organism evidence="9 10">
    <name type="scientific">Ornithinibacillus halophilus</name>
    <dbReference type="NCBI Taxonomy" id="930117"/>
    <lineage>
        <taxon>Bacteria</taxon>
        <taxon>Bacillati</taxon>
        <taxon>Bacillota</taxon>
        <taxon>Bacilli</taxon>
        <taxon>Bacillales</taxon>
        <taxon>Bacillaceae</taxon>
        <taxon>Ornithinibacillus</taxon>
    </lineage>
</organism>
<dbReference type="AlphaFoldDB" id="A0A1M5FWW0"/>
<feature type="transmembrane region" description="Helical" evidence="7">
    <location>
        <begin position="267"/>
        <end position="285"/>
    </location>
</feature>
<feature type="transmembrane region" description="Helical" evidence="7">
    <location>
        <begin position="331"/>
        <end position="351"/>
    </location>
</feature>
<evidence type="ECO:0000256" key="7">
    <source>
        <dbReference type="SAM" id="Phobius"/>
    </source>
</evidence>
<protein>
    <submittedName>
        <fullName evidence="9">MFS transporter, DHA1 family, purine base/nucleoside efflux pump</fullName>
    </submittedName>
</protein>
<keyword evidence="4 7" id="KW-0812">Transmembrane</keyword>
<evidence type="ECO:0000256" key="3">
    <source>
        <dbReference type="ARBA" id="ARBA00022475"/>
    </source>
</evidence>